<dbReference type="Pfam" id="PF13181">
    <property type="entry name" value="TPR_8"/>
    <property type="match status" value="2"/>
</dbReference>
<dbReference type="InterPro" id="IPR011990">
    <property type="entry name" value="TPR-like_helical_dom_sf"/>
</dbReference>
<feature type="repeat" description="TPR" evidence="3">
    <location>
        <begin position="533"/>
        <end position="566"/>
    </location>
</feature>
<feature type="compositionally biased region" description="Polar residues" evidence="4">
    <location>
        <begin position="805"/>
        <end position="817"/>
    </location>
</feature>
<feature type="region of interest" description="Disordered" evidence="4">
    <location>
        <begin position="606"/>
        <end position="631"/>
    </location>
</feature>
<name>A0A077X1P1_9FUNG</name>
<feature type="compositionally biased region" description="Basic residues" evidence="4">
    <location>
        <begin position="779"/>
        <end position="802"/>
    </location>
</feature>
<dbReference type="PANTHER" id="PTHR23083">
    <property type="entry name" value="TETRATRICOPEPTIDE REPEAT PROTEIN, TPR"/>
    <property type="match status" value="1"/>
</dbReference>
<dbReference type="InterPro" id="IPR051722">
    <property type="entry name" value="Endocytosis_PI4K-reg_protein"/>
</dbReference>
<keyword evidence="3" id="KW-0802">TPR repeat</keyword>
<dbReference type="SUPFAM" id="SSF48452">
    <property type="entry name" value="TPR-like"/>
    <property type="match status" value="2"/>
</dbReference>
<dbReference type="PROSITE" id="PS50005">
    <property type="entry name" value="TPR"/>
    <property type="match status" value="2"/>
</dbReference>
<gene>
    <name evidence="5" type="ORF">LRAMOSA05945</name>
</gene>
<accession>A0A077X1P1</accession>
<dbReference type="EMBL" id="LK023385">
    <property type="protein sequence ID" value="CDS13771.1"/>
    <property type="molecule type" value="Genomic_DNA"/>
</dbReference>
<feature type="compositionally biased region" description="Low complexity" evidence="4">
    <location>
        <begin position="732"/>
        <end position="743"/>
    </location>
</feature>
<evidence type="ECO:0000256" key="1">
    <source>
        <dbReference type="ARBA" id="ARBA00002550"/>
    </source>
</evidence>
<reference evidence="5" key="1">
    <citation type="journal article" date="2014" name="Genome Announc.">
        <title>De novo whole-genome sequence and genome annotation of Lichtheimia ramosa.</title>
        <authorList>
            <person name="Linde J."/>
            <person name="Schwartze V."/>
            <person name="Binder U."/>
            <person name="Lass-Florl C."/>
            <person name="Voigt K."/>
            <person name="Horn F."/>
        </authorList>
    </citation>
    <scope>NUCLEOTIDE SEQUENCE</scope>
    <source>
        <strain evidence="5">JMRC FSU:6197</strain>
    </source>
</reference>
<feature type="compositionally biased region" description="Polar residues" evidence="4">
    <location>
        <begin position="769"/>
        <end position="778"/>
    </location>
</feature>
<evidence type="ECO:0000313" key="5">
    <source>
        <dbReference type="EMBL" id="CDS13771.1"/>
    </source>
</evidence>
<evidence type="ECO:0008006" key="6">
    <source>
        <dbReference type="Google" id="ProtNLM"/>
    </source>
</evidence>
<feature type="repeat" description="TPR" evidence="3">
    <location>
        <begin position="977"/>
        <end position="1010"/>
    </location>
</feature>
<feature type="region of interest" description="Disordered" evidence="4">
    <location>
        <begin position="732"/>
        <end position="817"/>
    </location>
</feature>
<dbReference type="AlphaFoldDB" id="A0A077X1P1"/>
<evidence type="ECO:0000256" key="2">
    <source>
        <dbReference type="ARBA" id="ARBA00038251"/>
    </source>
</evidence>
<evidence type="ECO:0000256" key="4">
    <source>
        <dbReference type="SAM" id="MobiDB-lite"/>
    </source>
</evidence>
<protein>
    <recommendedName>
        <fullName evidence="6">TPR-like protein</fullName>
    </recommendedName>
</protein>
<dbReference type="OrthoDB" id="29013at2759"/>
<dbReference type="InterPro" id="IPR019734">
    <property type="entry name" value="TPR_rpt"/>
</dbReference>
<proteinExistence type="inferred from homology"/>
<dbReference type="Gene3D" id="1.25.40.10">
    <property type="entry name" value="Tetratricopeptide repeat domain"/>
    <property type="match status" value="2"/>
</dbReference>
<comment type="similarity">
    <text evidence="2">Belongs to the YPP1 family.</text>
</comment>
<dbReference type="SMART" id="SM00028">
    <property type="entry name" value="TPR"/>
    <property type="match status" value="4"/>
</dbReference>
<feature type="compositionally biased region" description="Low complexity" evidence="4">
    <location>
        <begin position="752"/>
        <end position="764"/>
    </location>
</feature>
<sequence>MTTSKAIQIAKDIEDARCKGNWKLMPELARRYRKHNPKGEDQTAVLAQTIVAEASLAQLVQDTQSSLLNADQVKSIRHQLQSVIHMTDTATATDRQFAKIVLARSYYACGDFTKAVDIVSQLSFERQDVNAGYNAVLFLQARVMKAMGFEHMGDLSLAFDTYRSITAIVKDALTAKERVLVDWAEEGLYRGAMVAWKYEGADVGSTLEMLRAYQRVTASQPLAWRQSRRIKMAEQSLRYLCNVYRKGDYCPPERSGTKQSMFVIEVTQLHALYEKMVLSAAKFPRANQVNQSVLDYADLVWEIVETPSASTWSVNDLRGFTEGLNRATQKAFNSPRITRHLFHVQYLTGDYKQAHYALQAYLYMVGLVSHARNTTRDHGEALAIDSRGNTRPVPAIKKDDIRQLVQESAGGELADMHNAAKPTKSIASRRTVEKESTQDTLKVLLAGIKMLCQDLENGPEAVELGEIASAVFNLQSEGFQQEHKLLGASVHRATGTAYGLLANQTTDPSTRSQYHNEALKFLQESNEMDPDAWQTYYQLALQQGTMRDVHLAIQTITKALQLNPDHIPSWHLLVLACSCPSQGGMDQALRTCQMSLDRIQQQTLLDEDGNSNNSDQDGDQHQPQDLGSRPGFDRLEQHVLLQMTHSMLLNMTQGAQDALESQKIIFSTYGQIAIPEDMEDLNGTGGLYQSNGNNVNTGSRNPMVVSGSLGNLSESVSGGIAAQESAPVITNGKTTTTKTTTNGVTRGSTWHTNGSSTSSSNGSDDTIRTAPTTLGSSSHQHRGRLHPSLHLFRSKSKLRKHNDKVNGSTTAYDSTTRGSYPMQASVSSLHSAVPSLSSTASIFPHGSVGSATLDAQPTARCRLRQRRSIRILCNLWLLSASCFLELGLYNETLKAIEEAENVDWTNNAGVWCMLGRLRLVENKIDSAIAAFQKGLVCDGNDVECRVWLANAYIQHGDLEVAEGLLEFVTRSNGWNCTEAWLYLGQVYRKTDRLERAKDCFIYALELERTQPIQPFSILPRCI</sequence>
<organism evidence="5">
    <name type="scientific">Lichtheimia ramosa</name>
    <dbReference type="NCBI Taxonomy" id="688394"/>
    <lineage>
        <taxon>Eukaryota</taxon>
        <taxon>Fungi</taxon>
        <taxon>Fungi incertae sedis</taxon>
        <taxon>Mucoromycota</taxon>
        <taxon>Mucoromycotina</taxon>
        <taxon>Mucoromycetes</taxon>
        <taxon>Mucorales</taxon>
        <taxon>Lichtheimiaceae</taxon>
        <taxon>Lichtheimia</taxon>
    </lineage>
</organism>
<evidence type="ECO:0000256" key="3">
    <source>
        <dbReference type="PROSITE-ProRule" id="PRU00339"/>
    </source>
</evidence>
<dbReference type="PANTHER" id="PTHR23083:SF464">
    <property type="entry name" value="TETRATRICOPEPTIDE REPEAT DOMAIN 7, ISOFORM A"/>
    <property type="match status" value="1"/>
</dbReference>
<comment type="function">
    <text evidence="1">Involved in endocytosis.</text>
</comment>